<accession>A0ABX2E330</accession>
<dbReference type="SUPFAM" id="SSF53335">
    <property type="entry name" value="S-adenosyl-L-methionine-dependent methyltransferases"/>
    <property type="match status" value="1"/>
</dbReference>
<evidence type="ECO:0000313" key="1">
    <source>
        <dbReference type="EMBL" id="NRD22842.1"/>
    </source>
</evidence>
<comment type="caution">
    <text evidence="1">The sequence shown here is derived from an EMBL/GenBank/DDBJ whole genome shotgun (WGS) entry which is preliminary data.</text>
</comment>
<dbReference type="Proteomes" id="UP000805085">
    <property type="component" value="Unassembled WGS sequence"/>
</dbReference>
<reference evidence="1 2" key="1">
    <citation type="journal article" date="2015" name="Int. J. Syst. Evol. Microbiol.">
        <title>Winogradskyella litoriviva sp. nov., isolated from coastal seawater.</title>
        <authorList>
            <person name="Nedashkovskaya O.I."/>
            <person name="Kukhlevskiy A.D."/>
            <person name="Zhukova N.V."/>
            <person name="Kim S.J."/>
            <person name="Rhee S.K."/>
            <person name="Mikhailov V.V."/>
        </authorList>
    </citation>
    <scope>NUCLEOTIDE SEQUENCE [LARGE SCALE GENOMIC DNA]</scope>
    <source>
        <strain evidence="1 2">KMM6491</strain>
    </source>
</reference>
<name>A0ABX2E330_9FLAO</name>
<sequence length="256" mass="29677">MYQVLAYIKFLLSATNQHGVHSPFVYNFVTKCLYDKKKYTAYKTLNNYRKILKNSKIELEITDLGEGSKVLNSTQRKVSDMVKASSSSKKESKLLFRLSQYFNFNTILELGTSLGMGTYALALANQSSVITTIEGCPNTSAFAKSKLDDLDIKNIHFKVGSFAERIQKLKDENYDFIYFDGHHNKNATIQYFEAFLPKIHNDTVFLFDDIYWSKGMTEAWEYIKNHESVKVTVDCFHLGIVFFRREQAKEHFKIRL</sequence>
<keyword evidence="2" id="KW-1185">Reference proteome</keyword>
<dbReference type="CDD" id="cd02440">
    <property type="entry name" value="AdoMet_MTases"/>
    <property type="match status" value="1"/>
</dbReference>
<dbReference type="GO" id="GO:0032259">
    <property type="term" value="P:methylation"/>
    <property type="evidence" value="ECO:0007669"/>
    <property type="project" value="UniProtKB-KW"/>
</dbReference>
<protein>
    <submittedName>
        <fullName evidence="1">Class I SAM-dependent methyltransferase</fullName>
    </submittedName>
</protein>
<evidence type="ECO:0000313" key="2">
    <source>
        <dbReference type="Proteomes" id="UP000805085"/>
    </source>
</evidence>
<dbReference type="InterPro" id="IPR029063">
    <property type="entry name" value="SAM-dependent_MTases_sf"/>
</dbReference>
<proteinExistence type="predicted"/>
<gene>
    <name evidence="1" type="ORF">HNV10_06295</name>
</gene>
<dbReference type="Gene3D" id="3.40.50.150">
    <property type="entry name" value="Vaccinia Virus protein VP39"/>
    <property type="match status" value="1"/>
</dbReference>
<dbReference type="Pfam" id="PF13578">
    <property type="entry name" value="Methyltransf_24"/>
    <property type="match status" value="1"/>
</dbReference>
<dbReference type="GO" id="GO:0008168">
    <property type="term" value="F:methyltransferase activity"/>
    <property type="evidence" value="ECO:0007669"/>
    <property type="project" value="UniProtKB-KW"/>
</dbReference>
<keyword evidence="1" id="KW-0808">Transferase</keyword>
<organism evidence="1 2">
    <name type="scientific">Winogradskyella litoriviva</name>
    <dbReference type="NCBI Taxonomy" id="1220182"/>
    <lineage>
        <taxon>Bacteria</taxon>
        <taxon>Pseudomonadati</taxon>
        <taxon>Bacteroidota</taxon>
        <taxon>Flavobacteriia</taxon>
        <taxon>Flavobacteriales</taxon>
        <taxon>Flavobacteriaceae</taxon>
        <taxon>Winogradskyella</taxon>
    </lineage>
</organism>
<dbReference type="EMBL" id="JABRWQ010000002">
    <property type="protein sequence ID" value="NRD22842.1"/>
    <property type="molecule type" value="Genomic_DNA"/>
</dbReference>
<keyword evidence="1" id="KW-0489">Methyltransferase</keyword>